<dbReference type="HAMAP" id="MF_00043">
    <property type="entry name" value="EF1_beta"/>
    <property type="match status" value="1"/>
</dbReference>
<evidence type="ECO:0000259" key="7">
    <source>
        <dbReference type="SMART" id="SM00888"/>
    </source>
</evidence>
<keyword evidence="4 6" id="KW-0251">Elongation factor</keyword>
<keyword evidence="5 6" id="KW-0648">Protein biosynthesis</keyword>
<gene>
    <name evidence="6" type="primary">ef1b</name>
    <name evidence="8" type="ORF">B9Q01_00505</name>
</gene>
<dbReference type="InterPro" id="IPR014038">
    <property type="entry name" value="EF1B_bsu/dsu_GNE"/>
</dbReference>
<comment type="caution">
    <text evidence="8">The sequence shown here is derived from an EMBL/GenBank/DDBJ whole genome shotgun (WGS) entry which is preliminary data.</text>
</comment>
<dbReference type="SUPFAM" id="SSF54984">
    <property type="entry name" value="eEF-1beta-like"/>
    <property type="match status" value="1"/>
</dbReference>
<comment type="similarity">
    <text evidence="2 6">Belongs to the EF-1-beta/EF-1-delta family.</text>
</comment>
<proteinExistence type="inferred from homology"/>
<dbReference type="InterPro" id="IPR004542">
    <property type="entry name" value="Transl_elong_EF1B_B_arc"/>
</dbReference>
<dbReference type="CDD" id="cd00292">
    <property type="entry name" value="EF1B"/>
    <property type="match status" value="1"/>
</dbReference>
<dbReference type="Proteomes" id="UP000240880">
    <property type="component" value="Unassembled WGS sequence"/>
</dbReference>
<dbReference type="Gene3D" id="3.30.70.60">
    <property type="match status" value="1"/>
</dbReference>
<dbReference type="NCBIfam" id="NF001670">
    <property type="entry name" value="PRK00435.1"/>
    <property type="match status" value="1"/>
</dbReference>
<reference evidence="8 9" key="1">
    <citation type="submission" date="2017-04" db="EMBL/GenBank/DDBJ databases">
        <title>Novel microbial lineages endemic to geothermal iron-oxide mats fill important gaps in the evolutionary history of Archaea.</title>
        <authorList>
            <person name="Jay Z.J."/>
            <person name="Beam J.P."/>
            <person name="Dlakic M."/>
            <person name="Rusch D.B."/>
            <person name="Kozubal M.A."/>
            <person name="Inskeep W.P."/>
        </authorList>
    </citation>
    <scope>NUCLEOTIDE SEQUENCE [LARGE SCALE GENOMIC DNA]</scope>
    <source>
        <strain evidence="8">OSP_D</strain>
    </source>
</reference>
<comment type="function">
    <text evidence="1 6">Promotes the exchange of GDP for GTP in EF-1-alpha/GDP, thus allowing the regeneration of EF-1-alpha/GTP that could then be used to form the ternary complex EF-1-alpha/GTP/AAtRNA.</text>
</comment>
<protein>
    <recommendedName>
        <fullName evidence="3 6">Elongation factor 1-beta</fullName>
        <shortName evidence="6">EF-1-beta</shortName>
    </recommendedName>
    <alternativeName>
        <fullName evidence="6">aEF-1beta</fullName>
    </alternativeName>
</protein>
<sequence length="91" mass="10013">MAKGKVVVVAKIYPKDINTDRNMILQLLSLKLNGIAEIKKVEEEPIAFGLVALKLHMVLPEDTEGGTDVIENAASSIELISNVEITHVYRL</sequence>
<evidence type="ECO:0000256" key="3">
    <source>
        <dbReference type="ARBA" id="ARBA00017600"/>
    </source>
</evidence>
<dbReference type="NCBIfam" id="TIGR00489">
    <property type="entry name" value="aEF-1_beta"/>
    <property type="match status" value="1"/>
</dbReference>
<evidence type="ECO:0000256" key="6">
    <source>
        <dbReference type="HAMAP-Rule" id="MF_00043"/>
    </source>
</evidence>
<dbReference type="PANTHER" id="PTHR39647">
    <property type="entry name" value="ELONGATION FACTOR 1-BETA"/>
    <property type="match status" value="1"/>
</dbReference>
<dbReference type="GO" id="GO:0003746">
    <property type="term" value="F:translation elongation factor activity"/>
    <property type="evidence" value="ECO:0007669"/>
    <property type="project" value="UniProtKB-UniRule"/>
</dbReference>
<name>A0A2R6ADR3_9ARCH</name>
<evidence type="ECO:0000256" key="1">
    <source>
        <dbReference type="ARBA" id="ARBA00003815"/>
    </source>
</evidence>
<accession>A0A2R6ADR3</accession>
<evidence type="ECO:0000256" key="2">
    <source>
        <dbReference type="ARBA" id="ARBA00007411"/>
    </source>
</evidence>
<dbReference type="InterPro" id="IPR036219">
    <property type="entry name" value="eEF-1beta-like_sf"/>
</dbReference>
<evidence type="ECO:0000256" key="5">
    <source>
        <dbReference type="ARBA" id="ARBA00022917"/>
    </source>
</evidence>
<feature type="domain" description="Translation elongation factor EF1B beta/delta subunit guanine nucleotide exchange" evidence="7">
    <location>
        <begin position="5"/>
        <end position="91"/>
    </location>
</feature>
<evidence type="ECO:0000256" key="4">
    <source>
        <dbReference type="ARBA" id="ARBA00022768"/>
    </source>
</evidence>
<organism evidence="8 9">
    <name type="scientific">Candidatus Marsarchaeota G1 archaeon OSP_D</name>
    <dbReference type="NCBI Taxonomy" id="1978155"/>
    <lineage>
        <taxon>Archaea</taxon>
        <taxon>Candidatus Marsarchaeota</taxon>
        <taxon>Candidatus Marsarchaeota group 1</taxon>
    </lineage>
</organism>
<dbReference type="InterPro" id="IPR014717">
    <property type="entry name" value="Transl_elong_EF1B/ribsomal_bS6"/>
</dbReference>
<dbReference type="Pfam" id="PF00736">
    <property type="entry name" value="EF1_GNE"/>
    <property type="match status" value="1"/>
</dbReference>
<dbReference type="PANTHER" id="PTHR39647:SF1">
    <property type="entry name" value="ELONGATION FACTOR 1-BETA"/>
    <property type="match status" value="1"/>
</dbReference>
<dbReference type="AlphaFoldDB" id="A0A2R6ADR3"/>
<dbReference type="SMART" id="SM00888">
    <property type="entry name" value="EF1_GNE"/>
    <property type="match status" value="1"/>
</dbReference>
<evidence type="ECO:0000313" key="9">
    <source>
        <dbReference type="Proteomes" id="UP000240880"/>
    </source>
</evidence>
<dbReference type="EMBL" id="NEXC01000002">
    <property type="protein sequence ID" value="PSN84522.1"/>
    <property type="molecule type" value="Genomic_DNA"/>
</dbReference>
<evidence type="ECO:0000313" key="8">
    <source>
        <dbReference type="EMBL" id="PSN84522.1"/>
    </source>
</evidence>